<sequence length="541" mass="58907">MPLQQTDRSPFPDGLSTTVTTAPTNIIFTTCSPNSQPLSAGTVNNGVRVLRPSTSPAPTPSHARGQFRTLDLNLPHPISPSPNSSPSSLGSSPESPLRQHTQPHRPSAMPTSNHHSRITQPPDGNSYPPNAMLASAAEIEAAIPTRTRTRSFHRPLTTRPRKVSTVNSTEIPLSSPPSSQDHSEWGEPIDVDLVDEEQQSSPQLTPTSSTTPDHRSLSIEPQSKFCDNIASSSSLDDQVQRCMHRDDARDQLFVGIIKALVHVNNTPSSPKDLANGKTPWATVSSRISMHNKRASEHRPARVPLLDKQVNPKNARGSKYFIASLYWASLSTASSHQREVTPDQAGPVEDTLDYSINHALLGKDTPDYSTEEESAARILLSLVKQQSLQSQQQQEAAPSLFSTPVLTPHDVSLAYMPSPDSSAAHFREPPPSAPMSPLGHFGTYDSSSASSPERSMFLMKGEQIFMDGSATIEHPIEFAPHPTASHLIRKRARESLTTDEAEPNIALLISKLQKQSCAFEERCNGEESRKDGRATGERGVDV</sequence>
<dbReference type="InterPro" id="IPR057511">
    <property type="entry name" value="WH_GDS1"/>
</dbReference>
<feature type="compositionally biased region" description="Acidic residues" evidence="1">
    <location>
        <begin position="187"/>
        <end position="198"/>
    </location>
</feature>
<name>A0A433Q918_9FUNG</name>
<feature type="compositionally biased region" description="Low complexity" evidence="1">
    <location>
        <begin position="199"/>
        <end position="211"/>
    </location>
</feature>
<feature type="region of interest" description="Disordered" evidence="1">
    <location>
        <begin position="32"/>
        <end position="130"/>
    </location>
</feature>
<feature type="compositionally biased region" description="Polar residues" evidence="1">
    <location>
        <begin position="109"/>
        <end position="123"/>
    </location>
</feature>
<comment type="caution">
    <text evidence="3">The sequence shown here is derived from an EMBL/GenBank/DDBJ whole genome shotgun (WGS) entry which is preliminary data.</text>
</comment>
<organism evidence="3 4">
    <name type="scientific">Jimgerdemannia flammicorona</name>
    <dbReference type="NCBI Taxonomy" id="994334"/>
    <lineage>
        <taxon>Eukaryota</taxon>
        <taxon>Fungi</taxon>
        <taxon>Fungi incertae sedis</taxon>
        <taxon>Mucoromycota</taxon>
        <taxon>Mucoromycotina</taxon>
        <taxon>Endogonomycetes</taxon>
        <taxon>Endogonales</taxon>
        <taxon>Endogonaceae</taxon>
        <taxon>Jimgerdemannia</taxon>
    </lineage>
</organism>
<feature type="compositionally biased region" description="Low complexity" evidence="1">
    <location>
        <begin position="81"/>
        <end position="96"/>
    </location>
</feature>
<dbReference type="Pfam" id="PF25318">
    <property type="entry name" value="WHD_GDS1"/>
    <property type="match status" value="1"/>
</dbReference>
<evidence type="ECO:0000256" key="1">
    <source>
        <dbReference type="SAM" id="MobiDB-lite"/>
    </source>
</evidence>
<dbReference type="EMBL" id="RBNJ01010863">
    <property type="protein sequence ID" value="RUS26276.1"/>
    <property type="molecule type" value="Genomic_DNA"/>
</dbReference>
<gene>
    <name evidence="3" type="ORF">BC938DRAFT_470992</name>
</gene>
<accession>A0A433Q918</accession>
<feature type="region of interest" description="Disordered" evidence="1">
    <location>
        <begin position="520"/>
        <end position="541"/>
    </location>
</feature>
<feature type="compositionally biased region" description="Polar residues" evidence="1">
    <location>
        <begin position="164"/>
        <end position="180"/>
    </location>
</feature>
<dbReference type="AlphaFoldDB" id="A0A433Q918"/>
<evidence type="ECO:0000313" key="3">
    <source>
        <dbReference type="EMBL" id="RUS26276.1"/>
    </source>
</evidence>
<dbReference type="Proteomes" id="UP000274822">
    <property type="component" value="Unassembled WGS sequence"/>
</dbReference>
<evidence type="ECO:0000313" key="4">
    <source>
        <dbReference type="Proteomes" id="UP000274822"/>
    </source>
</evidence>
<keyword evidence="4" id="KW-1185">Reference proteome</keyword>
<reference evidence="3 4" key="1">
    <citation type="journal article" date="2018" name="New Phytol.">
        <title>Phylogenomics of Endogonaceae and evolution of mycorrhizas within Mucoromycota.</title>
        <authorList>
            <person name="Chang Y."/>
            <person name="Desiro A."/>
            <person name="Na H."/>
            <person name="Sandor L."/>
            <person name="Lipzen A."/>
            <person name="Clum A."/>
            <person name="Barry K."/>
            <person name="Grigoriev I.V."/>
            <person name="Martin F.M."/>
            <person name="Stajich J.E."/>
            <person name="Smith M.E."/>
            <person name="Bonito G."/>
            <person name="Spatafora J.W."/>
        </authorList>
    </citation>
    <scope>NUCLEOTIDE SEQUENCE [LARGE SCALE GENOMIC DNA]</scope>
    <source>
        <strain evidence="3 4">AD002</strain>
    </source>
</reference>
<evidence type="ECO:0000259" key="2">
    <source>
        <dbReference type="Pfam" id="PF25318"/>
    </source>
</evidence>
<feature type="domain" description="GDS1 winged helix" evidence="2">
    <location>
        <begin position="244"/>
        <end position="323"/>
    </location>
</feature>
<proteinExistence type="predicted"/>
<feature type="compositionally biased region" description="Polar residues" evidence="1">
    <location>
        <begin position="32"/>
        <end position="45"/>
    </location>
</feature>
<protein>
    <recommendedName>
        <fullName evidence="2">GDS1 winged helix domain-containing protein</fullName>
    </recommendedName>
</protein>
<feature type="region of interest" description="Disordered" evidence="1">
    <location>
        <begin position="144"/>
        <end position="222"/>
    </location>
</feature>